<evidence type="ECO:0000313" key="2">
    <source>
        <dbReference type="Proteomes" id="UP000319296"/>
    </source>
</evidence>
<dbReference type="AlphaFoldDB" id="A0A519BP32"/>
<dbReference type="EMBL" id="SGBB01000003">
    <property type="protein sequence ID" value="RZD19030.1"/>
    <property type="molecule type" value="Genomic_DNA"/>
</dbReference>
<sequence length="122" mass="14284">MKKILLIVLIISGLFLFSTKVYAYNGVIVPMSPEIAYNNQYQYQYFYNYNAPSKSSKYFIEIFPNGSRSHVMFIPYGKVNYYIKSGYDIYPYYERPAYYIPVGPPPYYVPAGSPIIIKYKNN</sequence>
<organism evidence="1 2">
    <name type="scientific">Candidatus Acididesulfobacter diazotrophicus</name>
    <dbReference type="NCBI Taxonomy" id="2597226"/>
    <lineage>
        <taxon>Bacteria</taxon>
        <taxon>Deltaproteobacteria</taxon>
        <taxon>Candidatus Acidulodesulfobacterales</taxon>
        <taxon>Candidatus Acididesulfobacter</taxon>
    </lineage>
</organism>
<evidence type="ECO:0000313" key="1">
    <source>
        <dbReference type="EMBL" id="RZD19030.1"/>
    </source>
</evidence>
<reference evidence="1 2" key="1">
    <citation type="journal article" date="2019" name="ISME J.">
        <title>Insights into ecological role of a new deltaproteobacterial order Candidatus Acidulodesulfobacterales by metagenomics and metatranscriptomics.</title>
        <authorList>
            <person name="Tan S."/>
            <person name="Liu J."/>
            <person name="Fang Y."/>
            <person name="Hedlund B.P."/>
            <person name="Lian Z.H."/>
            <person name="Huang L.Y."/>
            <person name="Li J.T."/>
            <person name="Huang L.N."/>
            <person name="Li W.J."/>
            <person name="Jiang H.C."/>
            <person name="Dong H.L."/>
            <person name="Shu W.S."/>
        </authorList>
    </citation>
    <scope>NUCLEOTIDE SEQUENCE [LARGE SCALE GENOMIC DNA]</scope>
    <source>
        <strain evidence="1">AP1</strain>
    </source>
</reference>
<proteinExistence type="predicted"/>
<gene>
    <name evidence="1" type="ORF">EVG15_02700</name>
</gene>
<dbReference type="Proteomes" id="UP000319296">
    <property type="component" value="Unassembled WGS sequence"/>
</dbReference>
<protein>
    <submittedName>
        <fullName evidence="1">Uncharacterized protein</fullName>
    </submittedName>
</protein>
<comment type="caution">
    <text evidence="1">The sequence shown here is derived from an EMBL/GenBank/DDBJ whole genome shotgun (WGS) entry which is preliminary data.</text>
</comment>
<name>A0A519BP32_9DELT</name>
<accession>A0A519BP32</accession>